<evidence type="ECO:0000313" key="1">
    <source>
        <dbReference type="EMBL" id="MBA5746552.1"/>
    </source>
</evidence>
<dbReference type="RefSeq" id="WP_182023301.1">
    <property type="nucleotide sequence ID" value="NZ_JACGAM010000007.1"/>
</dbReference>
<evidence type="ECO:0008006" key="3">
    <source>
        <dbReference type="Google" id="ProtNLM"/>
    </source>
</evidence>
<proteinExistence type="predicted"/>
<dbReference type="Proteomes" id="UP000540056">
    <property type="component" value="Unassembled WGS sequence"/>
</dbReference>
<reference evidence="1 2" key="1">
    <citation type="submission" date="2020-07" db="EMBL/GenBank/DDBJ databases">
        <title>Draft Genome Sequences of Lactobacillales Isolated from the International Space Station.</title>
        <authorList>
            <person name="Bharadwaj A.R."/>
            <person name="Singh N.K."/>
            <person name="Wood J.M."/>
            <person name="Debieu M."/>
            <person name="O'Hara N.B."/>
            <person name="Karouia F."/>
            <person name="Mason C.E."/>
            <person name="Venkateswaran K."/>
        </authorList>
    </citation>
    <scope>NUCLEOTIDE SEQUENCE [LARGE SCALE GENOMIC DNA]</scope>
    <source>
        <strain evidence="1 2">151250015-1-258-55</strain>
    </source>
</reference>
<keyword evidence="2" id="KW-1185">Reference proteome</keyword>
<comment type="caution">
    <text evidence="1">The sequence shown here is derived from an EMBL/GenBank/DDBJ whole genome shotgun (WGS) entry which is preliminary data.</text>
</comment>
<sequence>MFKLQIEIKEKVDKGIWYRLGLLPELFVGLSNSTAKAYTKEMENLPVFSGGVLKPGHSTTFVNYETFVEFLKFKEENKYR</sequence>
<protein>
    <recommendedName>
        <fullName evidence="3">DNA-binding protein</fullName>
    </recommendedName>
</protein>
<organism evidence="1 2">
    <name type="scientific">Aerococcus urinaeequi</name>
    <dbReference type="NCBI Taxonomy" id="51665"/>
    <lineage>
        <taxon>Bacteria</taxon>
        <taxon>Bacillati</taxon>
        <taxon>Bacillota</taxon>
        <taxon>Bacilli</taxon>
        <taxon>Lactobacillales</taxon>
        <taxon>Aerococcaceae</taxon>
        <taxon>Aerococcus</taxon>
    </lineage>
</organism>
<accession>A0ABR5ZY76</accession>
<evidence type="ECO:0000313" key="2">
    <source>
        <dbReference type="Proteomes" id="UP000540056"/>
    </source>
</evidence>
<name>A0ABR5ZY76_9LACT</name>
<dbReference type="EMBL" id="JACGAN010000007">
    <property type="protein sequence ID" value="MBA5746552.1"/>
    <property type="molecule type" value="Genomic_DNA"/>
</dbReference>
<gene>
    <name evidence="1" type="ORF">H3232_04945</name>
</gene>